<dbReference type="InterPro" id="IPR008936">
    <property type="entry name" value="Rho_GTPase_activation_prot"/>
</dbReference>
<dbReference type="Gene3D" id="3.40.525.10">
    <property type="entry name" value="CRAL-TRIO lipid binding domain"/>
    <property type="match status" value="1"/>
</dbReference>
<dbReference type="GeneID" id="19274066"/>
<keyword evidence="1" id="KW-0343">GTPase activation</keyword>
<dbReference type="STRING" id="1229662.W3WZB9"/>
<dbReference type="InterPro" id="IPR039360">
    <property type="entry name" value="Ras_GTPase"/>
</dbReference>
<dbReference type="CDD" id="cd05392">
    <property type="entry name" value="RasGAP_Neurofibromin_like"/>
    <property type="match status" value="1"/>
</dbReference>
<dbReference type="Pfam" id="PF13716">
    <property type="entry name" value="CRAL_TRIO_2"/>
    <property type="match status" value="1"/>
</dbReference>
<feature type="domain" description="Ras-GAP" evidence="3">
    <location>
        <begin position="1200"/>
        <end position="1394"/>
    </location>
</feature>
<evidence type="ECO:0000313" key="4">
    <source>
        <dbReference type="EMBL" id="ETS79200.1"/>
    </source>
</evidence>
<dbReference type="SUPFAM" id="SSF48371">
    <property type="entry name" value="ARM repeat"/>
    <property type="match status" value="1"/>
</dbReference>
<dbReference type="HOGENOM" id="CLU_000249_0_2_1"/>
<dbReference type="InterPro" id="IPR036865">
    <property type="entry name" value="CRAL-TRIO_dom_sf"/>
</dbReference>
<dbReference type="EMBL" id="KI912114">
    <property type="protein sequence ID" value="ETS79200.1"/>
    <property type="molecule type" value="Genomic_DNA"/>
</dbReference>
<dbReference type="InterPro" id="IPR023152">
    <property type="entry name" value="RasGAP_CS"/>
</dbReference>
<dbReference type="SMART" id="SM00323">
    <property type="entry name" value="RasGAP"/>
    <property type="match status" value="1"/>
</dbReference>
<accession>W3WZB9</accession>
<keyword evidence="5" id="KW-1185">Reference proteome</keyword>
<dbReference type="InterPro" id="IPR001251">
    <property type="entry name" value="CRAL-TRIO_dom"/>
</dbReference>
<dbReference type="FunCoup" id="W3WZB9">
    <property type="interactions" value="130"/>
</dbReference>
<dbReference type="InterPro" id="IPR011993">
    <property type="entry name" value="PH-like_dom_sf"/>
</dbReference>
<name>W3WZB9_PESFW</name>
<dbReference type="OMA" id="TKEPYMF"/>
<dbReference type="SUPFAM" id="SSF48350">
    <property type="entry name" value="GTPase activation domain, GAP"/>
    <property type="match status" value="1"/>
</dbReference>
<reference evidence="5" key="1">
    <citation type="journal article" date="2015" name="BMC Genomics">
        <title>Genomic and transcriptomic analysis of the endophytic fungus Pestalotiopsis fici reveals its lifestyle and high potential for synthesis of natural products.</title>
        <authorList>
            <person name="Wang X."/>
            <person name="Zhang X."/>
            <person name="Liu L."/>
            <person name="Xiang M."/>
            <person name="Wang W."/>
            <person name="Sun X."/>
            <person name="Che Y."/>
            <person name="Guo L."/>
            <person name="Liu G."/>
            <person name="Guo L."/>
            <person name="Wang C."/>
            <person name="Yin W.B."/>
            <person name="Stadler M."/>
            <person name="Zhang X."/>
            <person name="Liu X."/>
        </authorList>
    </citation>
    <scope>NUCLEOTIDE SEQUENCE [LARGE SCALE GENOMIC DNA]</scope>
    <source>
        <strain evidence="5">W106-1 / CGMCC3.15140</strain>
    </source>
</reference>
<dbReference type="Proteomes" id="UP000030651">
    <property type="component" value="Unassembled WGS sequence"/>
</dbReference>
<evidence type="ECO:0000259" key="3">
    <source>
        <dbReference type="PROSITE" id="PS50018"/>
    </source>
</evidence>
<dbReference type="InterPro" id="IPR054071">
    <property type="entry name" value="PH_NF1"/>
</dbReference>
<dbReference type="OrthoDB" id="28245at2759"/>
<evidence type="ECO:0000313" key="5">
    <source>
        <dbReference type="Proteomes" id="UP000030651"/>
    </source>
</evidence>
<dbReference type="InParanoid" id="W3WZB9"/>
<evidence type="ECO:0000256" key="2">
    <source>
        <dbReference type="ARBA" id="ARBA00022553"/>
    </source>
</evidence>
<dbReference type="PROSITE" id="PS00509">
    <property type="entry name" value="RAS_GTPASE_ACTIV_1"/>
    <property type="match status" value="1"/>
</dbReference>
<sequence>MNGDAGLVGCLVERLTTRLPHRTGSQAEDFRQDEIIVITRTSLLKISATSIALVLDSLITLLEELIRPYKSLEAQPNHIFASGTYVYGLIGDCCTAAWQHQREKVANGAGGVENGQPAPGLVMPEPLDGLLVGRLTELNKLMLAPVPDNFVLPSVTLLDEYTLRNFLDPGKFEEFGLRMATNVPGLNPATLKVQRWVQVEPYAKVIVEYCSASNWNAAFEYLRTTVFGIRTAAHVHGGVPQPTTLAEEEKYSLTLLRLMSYLWVDGQKMGLVIQELCSSFLHFKKSFQNTVAVALPMLIRRWIDRVPGEFVRLHQQHRRLDGGADTLFDMAQTAVDNNQRRAILSPMQMSLLFLTPEVFEVASGLRESKTGGINKKMQYLDGLRKGLKNKNESAAYCVLQLLRVVRHFDISSETAIISYAMDIQDEVRDAVFRRTVAGEAGLFDQDITTAAFNFLTHLNLEDTVESLAQVCLHPSSPMTFKIAIIQTCAFFVRETNSERYRPLFLETIGFIQTQLKALFSVQSDLASRNHTTKRKASEASIANATLLRNILSFLEPSPESLWENPPSENPEEFYEDIFSGLVSCMVSPDEQTRALAGKVAKNLFAQDGVLARLRQTKRLDQDDLRHDFWRMTSSVLNSIIDSQAQNGDQTTLQSIHSYLESTFVLLESIKELTDPPREIPERTATATKMETLFLVSLCSPDIETCQLVTSCISLFQQECAMIDVSDSIKAGSALLRNSDVFEEIGSRAFRFTGVVAFQKRIRSLLRRMQFPSAGILNAWELAFDRWLHLSKDVSTTPVDAVDDRTLSEWRNYTGFLASLGGICTADQAYVLEEPAISGLKWIDRLSSENFEEPLLNRYLRQSVQLLACANVRVRETMRDVLSTEIAPNLYHPLFKALESELEVLFTGALETTGKNSDSEIIFAEQAASLLKALVERLHSPSDLGAASTVHLGALALNFAKFLEAGVDNMSCLRVKIKVCQLCEVLTKKKEHLNLRDDVRIRNQLLEFIFGWIARPRSPRGDGGYGQSRLDEVYRVQKDLDKACLRSLAELTFRLPLQPGEGHNDAGTSELKSQMFHTYFNRFLSLLNYESQEGFRSDHLVPPATRDDNTSASDLAITILSNLLSANIDVGLKHSLSIGYHDNIEIRTAFLKVLFNILVQGTEFSNLSDAAVNEKYDELLSLLTHDTQLAVAIATVCPSNEVDELTISLLNIFESRGRAFDLMEGLIKQEIEETENESEILRRNCVATKVLSIYAKWKGAQYLRDTLQKVVERLMLTSHDLDLELDPARGIQSPEDIQKNALQLKVVTKVFIDDIVTSANMIPASFKKICSIISEAVLERFPEAKYTAVGAFIFLRFFCPAIVAPEVEGLVSTPPSKEMRRGLLLIAKVVQNLANNVLFGAKEPYMFPLNEFLTENIYYVTTFLRQISVTPDPTEIRQPDPETFDFGSCVALHRFLYDHWDQVRQKLMSQERREYVRSPAEMPRGRSPVLEPLRSLITNLGPPPLAVTWNRPQISSNNPPAYSRFQQFMLRNAFRGTESFMTSRAVYDGGESKDGLSIICIILRHIDSDSIDFDTLLYCYLKIASRLWHRPFGILIDATCYNGQNEPPDDFFKKLDLLCPSELSQQLSRVYVYNMNSAFRKCLRRVLRVATKNDTSVFNPGNVDYHLIGSLQDLQAHFHLSQLHLPKETISVVTDTRYVFQPITRLSKTRGKIEVTIKVGSQFVQVTTVRKQEVHPGFRLNATVNDIFRLGEVEEAPTSIPTEDDSAFGLRADNGKIVMYFQSAKKTDVLQAVRGAKAKYGKDTRTQKSFERLIRPQDVPGTLLNLALANLAAPDSILRLASYNLLGALCRAFKFKAASKFMLIRDISVPLDPTQFIVNISKHLADEEPQLTADFLNEFFGGWESISDEQKPLSLAYMAPWLPGLRTALLGDETDSEKSKEKIALIFRKIIDVAITDPTLNLTLELTVWPAIYKDETLLDIFLEEILKAALSLGLYDEHTQSLTTIITAMGTITLRGKIISRLRKSLNRSSQRPTKSLPDNAVWPEICVLLQFCLSLSFDCGVQSQLFLPEIFHVVTMLANTGPTDIRGLVHRLLINTIHAACTSFKLDDTKLARLRSSLETLSEPRNDIFSPPPAFVRDGASVSTTQETGQTLASTEHLASLLFEICSVAAPSVDMANAWRSRWMSLVASTAFQNNPAIQPRAFTVMGCLAREEVDDDLLYQVLVALRNAVGRFGEDNHNEMMVAIVTSLSKMMGKLMTASRYGLQLFWLAISLLRLVPSSLFNCAANFLEAVLTNIGTAGDLRNDKMAQVLLQGRVQLEDAALPLDDVYGIHFTPEYFHHAVCACLTRGLTDTMTKATALRVLSAFLEMTTTSSSFDAEKLPREIITSPYLTLILARAVEPDELKDALYLSGLPASSMASLGRIRSLRDLAPLKDKDLLLNTAIELVDFQYLEDGVQSRTILWLNELATGRPTVAVHLCSPIAQVLDDILLHCQNSSTLSSAHDLFQTMTSNPKFASALESAGVLNEILEDMGFGGLWRSCSFSQTQEPDKQCFALTEKLIELIII</sequence>
<dbReference type="InterPro" id="IPR001936">
    <property type="entry name" value="RasGAP_dom"/>
</dbReference>
<dbReference type="Gene3D" id="2.30.29.30">
    <property type="entry name" value="Pleckstrin-homology domain (PH domain)/Phosphotyrosine-binding domain (PTB)"/>
    <property type="match status" value="1"/>
</dbReference>
<dbReference type="PANTHER" id="PTHR10194">
    <property type="entry name" value="RAS GTPASE-ACTIVATING PROTEINS"/>
    <property type="match status" value="1"/>
</dbReference>
<dbReference type="PROSITE" id="PS50018">
    <property type="entry name" value="RAS_GTPASE_ACTIV_2"/>
    <property type="match status" value="1"/>
</dbReference>
<dbReference type="Pfam" id="PF00616">
    <property type="entry name" value="RasGAP"/>
    <property type="match status" value="1"/>
</dbReference>
<protein>
    <recommendedName>
        <fullName evidence="3">Ras-GAP domain-containing protein</fullName>
    </recommendedName>
</protein>
<dbReference type="eggNOG" id="KOG1826">
    <property type="taxonomic scope" value="Eukaryota"/>
</dbReference>
<dbReference type="InterPro" id="IPR016024">
    <property type="entry name" value="ARM-type_fold"/>
</dbReference>
<dbReference type="RefSeq" id="XP_007835825.1">
    <property type="nucleotide sequence ID" value="XM_007837634.1"/>
</dbReference>
<dbReference type="GO" id="GO:0005096">
    <property type="term" value="F:GTPase activator activity"/>
    <property type="evidence" value="ECO:0007669"/>
    <property type="project" value="UniProtKB-KW"/>
</dbReference>
<gene>
    <name evidence="4" type="ORF">PFICI_09053</name>
</gene>
<dbReference type="PANTHER" id="PTHR10194:SF142">
    <property type="entry name" value="NEUROFIBROMIN"/>
    <property type="match status" value="1"/>
</dbReference>
<proteinExistence type="predicted"/>
<dbReference type="Pfam" id="PF21877">
    <property type="entry name" value="PH_NF1"/>
    <property type="match status" value="1"/>
</dbReference>
<dbReference type="KEGG" id="pfy:PFICI_09053"/>
<evidence type="ECO:0000256" key="1">
    <source>
        <dbReference type="ARBA" id="ARBA00022468"/>
    </source>
</evidence>
<dbReference type="GO" id="GO:0007165">
    <property type="term" value="P:signal transduction"/>
    <property type="evidence" value="ECO:0007669"/>
    <property type="project" value="UniProtKB-ARBA"/>
</dbReference>
<keyword evidence="2" id="KW-0597">Phosphoprotein</keyword>
<organism evidence="4 5">
    <name type="scientific">Pestalotiopsis fici (strain W106-1 / CGMCC3.15140)</name>
    <dbReference type="NCBI Taxonomy" id="1229662"/>
    <lineage>
        <taxon>Eukaryota</taxon>
        <taxon>Fungi</taxon>
        <taxon>Dikarya</taxon>
        <taxon>Ascomycota</taxon>
        <taxon>Pezizomycotina</taxon>
        <taxon>Sordariomycetes</taxon>
        <taxon>Xylariomycetidae</taxon>
        <taxon>Amphisphaeriales</taxon>
        <taxon>Sporocadaceae</taxon>
        <taxon>Pestalotiopsis</taxon>
    </lineage>
</organism>
<dbReference type="Gene3D" id="1.10.506.10">
    <property type="entry name" value="GTPase Activation - p120gap, domain 1"/>
    <property type="match status" value="2"/>
</dbReference>